<gene>
    <name evidence="1" type="ORF">EJF14_60185</name>
</gene>
<proteinExistence type="predicted"/>
<dbReference type="EMBL" id="CP038489">
    <property type="protein sequence ID" value="QFZ29673.1"/>
    <property type="molecule type" value="Genomic_DNA"/>
</dbReference>
<dbReference type="Proteomes" id="UP000326582">
    <property type="component" value="Chromosome 6"/>
</dbReference>
<accession>A0ACD0WQ19</accession>
<keyword evidence="2" id="KW-1185">Reference proteome</keyword>
<evidence type="ECO:0000313" key="2">
    <source>
        <dbReference type="Proteomes" id="UP000326582"/>
    </source>
</evidence>
<name>A0ACD0WQ19_CLALS</name>
<evidence type="ECO:0000313" key="1">
    <source>
        <dbReference type="EMBL" id="QFZ29673.1"/>
    </source>
</evidence>
<organism evidence="1 2">
    <name type="scientific">Clavispora lusitaniae</name>
    <name type="common">Candida lusitaniae</name>
    <dbReference type="NCBI Taxonomy" id="36911"/>
    <lineage>
        <taxon>Eukaryota</taxon>
        <taxon>Fungi</taxon>
        <taxon>Dikarya</taxon>
        <taxon>Ascomycota</taxon>
        <taxon>Saccharomycotina</taxon>
        <taxon>Pichiomycetes</taxon>
        <taxon>Metschnikowiaceae</taxon>
        <taxon>Clavispora</taxon>
    </lineage>
</organism>
<reference evidence="2" key="1">
    <citation type="journal article" date="2019" name="MBio">
        <title>Comparative genomics for the elucidation of multidrug resistance (MDR) in Candida lusitaniae.</title>
        <authorList>
            <person name="Kannan A."/>
            <person name="Asner S.A."/>
            <person name="Trachsel E."/>
            <person name="Kelly S."/>
            <person name="Parker J."/>
            <person name="Sanglard D."/>
        </authorList>
    </citation>
    <scope>NUCLEOTIDE SEQUENCE [LARGE SCALE GENOMIC DNA]</scope>
    <source>
        <strain evidence="2">P1</strain>
    </source>
</reference>
<protein>
    <submittedName>
        <fullName evidence="1">Uncharacterized protein</fullName>
    </submittedName>
</protein>
<sequence length="199" mass="21523">MSNPVSKRTSDATQPSPISDTPDNCLTSPSHENIFERSCTRAHSIARPRGSLRSCNTPKARSGRSMSVASNASLGSLGSMSTFCSSEDYIAPVLDTTTEILTDPTVDLNSVLLVCRECGADTRDCRTRLCSGQAQFKPGYNLFRRNSSAAGQRTHSEKPESDPELSEGQTINFYSFADVLDGEQDGEEFSCVSVGEYLS</sequence>